<dbReference type="AlphaFoldDB" id="A0A816B9M7"/>
<gene>
    <name evidence="1" type="ORF">XAT740_LOCUS48473</name>
</gene>
<protein>
    <submittedName>
        <fullName evidence="1">Uncharacterized protein</fullName>
    </submittedName>
</protein>
<sequence>MGASIIFHESPGYYGTVGSGQLGSFSDHFLCNFGRNPVARNLLESAKAVPESRRPVPDPTQISTDPVAGMIDLGRLCDEL</sequence>
<organism evidence="1 2">
    <name type="scientific">Adineta ricciae</name>
    <name type="common">Rotifer</name>
    <dbReference type="NCBI Taxonomy" id="249248"/>
    <lineage>
        <taxon>Eukaryota</taxon>
        <taxon>Metazoa</taxon>
        <taxon>Spiralia</taxon>
        <taxon>Gnathifera</taxon>
        <taxon>Rotifera</taxon>
        <taxon>Eurotatoria</taxon>
        <taxon>Bdelloidea</taxon>
        <taxon>Adinetida</taxon>
        <taxon>Adinetidae</taxon>
        <taxon>Adineta</taxon>
    </lineage>
</organism>
<evidence type="ECO:0000313" key="2">
    <source>
        <dbReference type="Proteomes" id="UP000663828"/>
    </source>
</evidence>
<dbReference type="EMBL" id="CAJNOR010006957">
    <property type="protein sequence ID" value="CAF1607619.1"/>
    <property type="molecule type" value="Genomic_DNA"/>
</dbReference>
<evidence type="ECO:0000313" key="1">
    <source>
        <dbReference type="EMBL" id="CAF1607619.1"/>
    </source>
</evidence>
<proteinExistence type="predicted"/>
<name>A0A816B9M7_ADIRI</name>
<accession>A0A816B9M7</accession>
<comment type="caution">
    <text evidence="1">The sequence shown here is derived from an EMBL/GenBank/DDBJ whole genome shotgun (WGS) entry which is preliminary data.</text>
</comment>
<dbReference type="Proteomes" id="UP000663828">
    <property type="component" value="Unassembled WGS sequence"/>
</dbReference>
<keyword evidence="2" id="KW-1185">Reference proteome</keyword>
<reference evidence="1" key="1">
    <citation type="submission" date="2021-02" db="EMBL/GenBank/DDBJ databases">
        <authorList>
            <person name="Nowell W R."/>
        </authorList>
    </citation>
    <scope>NUCLEOTIDE SEQUENCE</scope>
</reference>